<name>A0A8I0HCR1_XANCI</name>
<sequence length="45" mass="4693">MRAPCRSRLRFLREIAAPVLTGQAVRCGIAVGIAAGAIDGRSTPL</sequence>
<dbReference type="AlphaFoldDB" id="A0A8I0HCR1"/>
<evidence type="ECO:0000313" key="1">
    <source>
        <dbReference type="EMBL" id="MBD4340247.1"/>
    </source>
</evidence>
<protein>
    <submittedName>
        <fullName evidence="1">Uncharacterized protein</fullName>
    </submittedName>
</protein>
<gene>
    <name evidence="1" type="ORF">GUH15_30235</name>
</gene>
<dbReference type="EMBL" id="JAABFR010002573">
    <property type="protein sequence ID" value="MBD4340247.1"/>
    <property type="molecule type" value="Genomic_DNA"/>
</dbReference>
<organism evidence="1 2">
    <name type="scientific">Xanthomonas citri pv. citri</name>
    <dbReference type="NCBI Taxonomy" id="611301"/>
    <lineage>
        <taxon>Bacteria</taxon>
        <taxon>Pseudomonadati</taxon>
        <taxon>Pseudomonadota</taxon>
        <taxon>Gammaproteobacteria</taxon>
        <taxon>Lysobacterales</taxon>
        <taxon>Lysobacteraceae</taxon>
        <taxon>Xanthomonas</taxon>
    </lineage>
</organism>
<reference evidence="1" key="1">
    <citation type="submission" date="2020-01" db="EMBL/GenBank/DDBJ databases">
        <authorList>
            <person name="Richard D."/>
        </authorList>
    </citation>
    <scope>NUCLEOTIDE SEQUENCE</scope>
    <source>
        <strain evidence="1">JP541</strain>
    </source>
</reference>
<comment type="caution">
    <text evidence="1">The sequence shown here is derived from an EMBL/GenBank/DDBJ whole genome shotgun (WGS) entry which is preliminary data.</text>
</comment>
<accession>A0A8I0HCR1</accession>
<dbReference type="Proteomes" id="UP000653002">
    <property type="component" value="Unassembled WGS sequence"/>
</dbReference>
<evidence type="ECO:0000313" key="2">
    <source>
        <dbReference type="Proteomes" id="UP000653002"/>
    </source>
</evidence>
<proteinExistence type="predicted"/>
<dbReference type="RefSeq" id="WP_157860652.1">
    <property type="nucleotide sequence ID" value="NZ_CAVLHO010000011.1"/>
</dbReference>